<dbReference type="PANTHER" id="PTHR30157">
    <property type="entry name" value="FERRIC REDUCTASE, NADPH-DEPENDENT"/>
    <property type="match status" value="1"/>
</dbReference>
<protein>
    <submittedName>
        <fullName evidence="2">NADPH-dependent ferric siderophore reductase, contains FAD-binding and SIP domains</fullName>
    </submittedName>
</protein>
<dbReference type="CDD" id="cd06193">
    <property type="entry name" value="siderophore_interacting"/>
    <property type="match status" value="1"/>
</dbReference>
<dbReference type="Gene3D" id="3.40.50.80">
    <property type="entry name" value="Nucleotide-binding domain of ferredoxin-NADP reductase (FNR) module"/>
    <property type="match status" value="1"/>
</dbReference>
<name>A0A1G8GPL0_9ACTN</name>
<dbReference type="PROSITE" id="PS51384">
    <property type="entry name" value="FAD_FR"/>
    <property type="match status" value="1"/>
</dbReference>
<accession>A0A1G8GPL0</accession>
<dbReference type="InterPro" id="IPR017938">
    <property type="entry name" value="Riboflavin_synthase-like_b-brl"/>
</dbReference>
<sequence>MSYSKLDQLQFAVVGKVASMMMAMPERRTTFEQFLMTVSRVEALGPHIRRITFHAPEFSTFALSGADEYFGLLIPRPDASAFTMPSAERLNLRQAVQKLPEAERPDLRWYTIRAFRPEVAEIDVDVVLHGDAGPGSRWAGAAAPGDVAGFRASGSSYRVREPGLRQLLVADEAAMPALSAILEALPVGAENVQAMVELPDESYKVEVDTHLAVRYLFRGGAAPGSLAVKAVADAAVSELDYAWVCGESALATGIRRHLVKERGLDRKKIMFSGYWKLGQARY</sequence>
<proteinExistence type="predicted"/>
<dbReference type="InterPro" id="IPR017927">
    <property type="entry name" value="FAD-bd_FR_type"/>
</dbReference>
<dbReference type="Pfam" id="PF04954">
    <property type="entry name" value="SIP"/>
    <property type="match status" value="1"/>
</dbReference>
<evidence type="ECO:0000259" key="1">
    <source>
        <dbReference type="PROSITE" id="PS51384"/>
    </source>
</evidence>
<dbReference type="Proteomes" id="UP000198923">
    <property type="component" value="Unassembled WGS sequence"/>
</dbReference>
<dbReference type="EMBL" id="FNCN01000028">
    <property type="protein sequence ID" value="SDH96273.1"/>
    <property type="molecule type" value="Genomic_DNA"/>
</dbReference>
<dbReference type="InterPro" id="IPR007037">
    <property type="entry name" value="SIP_rossman_dom"/>
</dbReference>
<dbReference type="Pfam" id="PF08021">
    <property type="entry name" value="FAD_binding_9"/>
    <property type="match status" value="1"/>
</dbReference>
<evidence type="ECO:0000313" key="2">
    <source>
        <dbReference type="EMBL" id="SDH96273.1"/>
    </source>
</evidence>
<dbReference type="AlphaFoldDB" id="A0A1G8GPL0"/>
<feature type="domain" description="FAD-binding FR-type" evidence="1">
    <location>
        <begin position="31"/>
        <end position="160"/>
    </location>
</feature>
<dbReference type="Gene3D" id="2.40.30.10">
    <property type="entry name" value="Translation factors"/>
    <property type="match status" value="1"/>
</dbReference>
<dbReference type="RefSeq" id="WP_093173510.1">
    <property type="nucleotide sequence ID" value="NZ_FNCN01000028.1"/>
</dbReference>
<dbReference type="OrthoDB" id="3211041at2"/>
<reference evidence="2 3" key="1">
    <citation type="submission" date="2016-10" db="EMBL/GenBank/DDBJ databases">
        <authorList>
            <person name="de Groot N.N."/>
        </authorList>
    </citation>
    <scope>NUCLEOTIDE SEQUENCE [LARGE SCALE GENOMIC DNA]</scope>
    <source>
        <strain evidence="2 3">CPCC 201354</strain>
    </source>
</reference>
<dbReference type="PANTHER" id="PTHR30157:SF0">
    <property type="entry name" value="NADPH-DEPENDENT FERRIC-CHELATE REDUCTASE"/>
    <property type="match status" value="1"/>
</dbReference>
<gene>
    <name evidence="2" type="ORF">SAMN05421505_12835</name>
</gene>
<evidence type="ECO:0000313" key="3">
    <source>
        <dbReference type="Proteomes" id="UP000198923"/>
    </source>
</evidence>
<dbReference type="InterPro" id="IPR039374">
    <property type="entry name" value="SIP_fam"/>
</dbReference>
<dbReference type="InterPro" id="IPR013113">
    <property type="entry name" value="SIP_FAD-bd"/>
</dbReference>
<dbReference type="GO" id="GO:0016491">
    <property type="term" value="F:oxidoreductase activity"/>
    <property type="evidence" value="ECO:0007669"/>
    <property type="project" value="InterPro"/>
</dbReference>
<dbReference type="InterPro" id="IPR039261">
    <property type="entry name" value="FNR_nucleotide-bd"/>
</dbReference>
<organism evidence="2 3">
    <name type="scientific">Sinosporangium album</name>
    <dbReference type="NCBI Taxonomy" id="504805"/>
    <lineage>
        <taxon>Bacteria</taxon>
        <taxon>Bacillati</taxon>
        <taxon>Actinomycetota</taxon>
        <taxon>Actinomycetes</taxon>
        <taxon>Streptosporangiales</taxon>
        <taxon>Streptosporangiaceae</taxon>
        <taxon>Sinosporangium</taxon>
    </lineage>
</organism>
<dbReference type="STRING" id="504805.SAMN05421505_12835"/>
<keyword evidence="3" id="KW-1185">Reference proteome</keyword>
<dbReference type="SUPFAM" id="SSF63380">
    <property type="entry name" value="Riboflavin synthase domain-like"/>
    <property type="match status" value="1"/>
</dbReference>